<evidence type="ECO:0000313" key="2">
    <source>
        <dbReference type="Proteomes" id="UP000053051"/>
    </source>
</evidence>
<gene>
    <name evidence="1" type="ORF">RINTHH_8840</name>
</gene>
<organism evidence="1 2">
    <name type="scientific">Richelia intracellularis HH01</name>
    <dbReference type="NCBI Taxonomy" id="1165094"/>
    <lineage>
        <taxon>Bacteria</taxon>
        <taxon>Bacillati</taxon>
        <taxon>Cyanobacteriota</taxon>
        <taxon>Cyanophyceae</taxon>
        <taxon>Nostocales</taxon>
        <taxon>Nostocaceae</taxon>
        <taxon>Richelia</taxon>
    </lineage>
</organism>
<reference evidence="2" key="2">
    <citation type="submission" date="2016-01" db="EMBL/GenBank/DDBJ databases">
        <title>Diatom-associated endosymboitic cyanobacterium lacks core nitrogen metabolism enzymes.</title>
        <authorList>
            <person name="Hilton J.A."/>
            <person name="Foster R.A."/>
            <person name="Tripp H.J."/>
            <person name="Carter B.J."/>
            <person name="Zehr J.P."/>
            <person name="Villareal T.A."/>
        </authorList>
    </citation>
    <scope>NUCLEOTIDE SEQUENCE [LARGE SCALE GENOMIC DNA]</scope>
    <source>
        <strain evidence="2">HH01</strain>
    </source>
</reference>
<accession>M1WRP0</accession>
<dbReference type="STRING" id="1165094.RINTHH_8840"/>
<comment type="caution">
    <text evidence="1">The sequence shown here is derived from an EMBL/GenBank/DDBJ whole genome shotgun (WGS) entry which is preliminary data.</text>
</comment>
<proteinExistence type="predicted"/>
<dbReference type="Proteomes" id="UP000053051">
    <property type="component" value="Unassembled WGS sequence"/>
</dbReference>
<name>M1WRP0_9NOST</name>
<dbReference type="EMBL" id="CAIY01000033">
    <property type="protein sequence ID" value="CCH67039.1"/>
    <property type="molecule type" value="Genomic_DNA"/>
</dbReference>
<keyword evidence="2" id="KW-1185">Reference proteome</keyword>
<protein>
    <submittedName>
        <fullName evidence="1">Chromosome partition protein smc</fullName>
    </submittedName>
</protein>
<evidence type="ECO:0000313" key="1">
    <source>
        <dbReference type="EMBL" id="CCH67039.1"/>
    </source>
</evidence>
<reference evidence="1 2" key="1">
    <citation type="submission" date="2012-05" db="EMBL/GenBank/DDBJ databases">
        <authorList>
            <person name="Hilton J."/>
        </authorList>
    </citation>
    <scope>NUCLEOTIDE SEQUENCE [LARGE SCALE GENOMIC DNA]</scope>
    <source>
        <strain evidence="1 2">HH01</strain>
    </source>
</reference>
<sequence>METASNSENWIQQQTALNRQIENLLQILEPQRTEKAQLMERHLQLLQQVEEQTQQITIWETELEEKKGSINFCK</sequence>
<dbReference type="AlphaFoldDB" id="M1WRP0"/>